<organism evidence="2 3">
    <name type="scientific">Catalinimonas alkaloidigena</name>
    <dbReference type="NCBI Taxonomy" id="1075417"/>
    <lineage>
        <taxon>Bacteria</taxon>
        <taxon>Pseudomonadati</taxon>
        <taxon>Bacteroidota</taxon>
        <taxon>Cytophagia</taxon>
        <taxon>Cytophagales</taxon>
        <taxon>Catalimonadaceae</taxon>
        <taxon>Catalinimonas</taxon>
    </lineage>
</organism>
<reference evidence="2 3" key="1">
    <citation type="submission" date="2016-10" db="EMBL/GenBank/DDBJ databases">
        <authorList>
            <person name="de Groot N.N."/>
        </authorList>
    </citation>
    <scope>NUCLEOTIDE SEQUENCE [LARGE SCALE GENOMIC DNA]</scope>
    <source>
        <strain evidence="2 3">DSM 25186</strain>
    </source>
</reference>
<dbReference type="EMBL" id="FNFO01000006">
    <property type="protein sequence ID" value="SDL48362.1"/>
    <property type="molecule type" value="Genomic_DNA"/>
</dbReference>
<dbReference type="AlphaFoldDB" id="A0A1G9KFH3"/>
<proteinExistence type="predicted"/>
<evidence type="ECO:0000259" key="1">
    <source>
        <dbReference type="Pfam" id="PF24693"/>
    </source>
</evidence>
<evidence type="ECO:0000313" key="3">
    <source>
        <dbReference type="Proteomes" id="UP000198510"/>
    </source>
</evidence>
<gene>
    <name evidence="2" type="ORF">SAMN05421823_106143</name>
</gene>
<dbReference type="STRING" id="1075417.SAMN05421823_106143"/>
<sequence length="75" mass="8829">MTRIEFIAFLKAFRQDLEEGKPEWKNQTLEDFLEAMASYTEDIQGYYDTMNLNTDADVATWENFKTLLKGASMYE</sequence>
<name>A0A1G9KFH3_9BACT</name>
<dbReference type="Pfam" id="PF24693">
    <property type="entry name" value="DUF7660"/>
    <property type="match status" value="1"/>
</dbReference>
<feature type="domain" description="DUF7660" evidence="1">
    <location>
        <begin position="2"/>
        <end position="75"/>
    </location>
</feature>
<protein>
    <recommendedName>
        <fullName evidence="1">DUF7660 domain-containing protein</fullName>
    </recommendedName>
</protein>
<accession>A0A1G9KFH3</accession>
<keyword evidence="3" id="KW-1185">Reference proteome</keyword>
<evidence type="ECO:0000313" key="2">
    <source>
        <dbReference type="EMBL" id="SDL48362.1"/>
    </source>
</evidence>
<dbReference type="InterPro" id="IPR056077">
    <property type="entry name" value="DUF7660"/>
</dbReference>
<dbReference type="Proteomes" id="UP000198510">
    <property type="component" value="Unassembled WGS sequence"/>
</dbReference>